<evidence type="ECO:0000313" key="9">
    <source>
        <dbReference type="Proteomes" id="UP000298663"/>
    </source>
</evidence>
<reference evidence="8 9" key="1">
    <citation type="journal article" date="2015" name="Genome Biol.">
        <title>Comparative genomics of Steinernema reveals deeply conserved gene regulatory networks.</title>
        <authorList>
            <person name="Dillman A.R."/>
            <person name="Macchietto M."/>
            <person name="Porter C.F."/>
            <person name="Rogers A."/>
            <person name="Williams B."/>
            <person name="Antoshechkin I."/>
            <person name="Lee M.M."/>
            <person name="Goodwin Z."/>
            <person name="Lu X."/>
            <person name="Lewis E.E."/>
            <person name="Goodrich-Blair H."/>
            <person name="Stock S.P."/>
            <person name="Adams B.J."/>
            <person name="Sternberg P.W."/>
            <person name="Mortazavi A."/>
        </authorList>
    </citation>
    <scope>NUCLEOTIDE SEQUENCE [LARGE SCALE GENOMIC DNA]</scope>
    <source>
        <strain evidence="8 9">ALL</strain>
    </source>
</reference>
<dbReference type="Proteomes" id="UP000298663">
    <property type="component" value="Chromosome X"/>
</dbReference>
<dbReference type="Pfam" id="PF00170">
    <property type="entry name" value="bZIP_1"/>
    <property type="match status" value="1"/>
</dbReference>
<gene>
    <name evidence="8" type="ORF">L596_002990</name>
</gene>
<feature type="compositionally biased region" description="Low complexity" evidence="6">
    <location>
        <begin position="164"/>
        <end position="183"/>
    </location>
</feature>
<feature type="region of interest" description="Disordered" evidence="6">
    <location>
        <begin position="320"/>
        <end position="377"/>
    </location>
</feature>
<dbReference type="EMBL" id="AZBU02000001">
    <property type="protein sequence ID" value="TMS35629.1"/>
    <property type="molecule type" value="Genomic_DNA"/>
</dbReference>
<dbReference type="CDD" id="cd14696">
    <property type="entry name" value="bZIP_Jun"/>
    <property type="match status" value="1"/>
</dbReference>
<protein>
    <recommendedName>
        <fullName evidence="7">BZIP domain-containing protein</fullName>
    </recommendedName>
</protein>
<dbReference type="InterPro" id="IPR002112">
    <property type="entry name" value="Leuzip_Jun"/>
</dbReference>
<dbReference type="PANTHER" id="PTHR11462">
    <property type="entry name" value="JUN TRANSCRIPTION FACTOR-RELATED"/>
    <property type="match status" value="1"/>
</dbReference>
<dbReference type="PROSITE" id="PS50217">
    <property type="entry name" value="BZIP"/>
    <property type="match status" value="1"/>
</dbReference>
<feature type="coiled-coil region" evidence="5">
    <location>
        <begin position="401"/>
        <end position="449"/>
    </location>
</feature>
<feature type="region of interest" description="Disordered" evidence="6">
    <location>
        <begin position="163"/>
        <end position="183"/>
    </location>
</feature>
<evidence type="ECO:0000256" key="3">
    <source>
        <dbReference type="ARBA" id="ARBA00023125"/>
    </source>
</evidence>
<dbReference type="GO" id="GO:0051726">
    <property type="term" value="P:regulation of cell cycle"/>
    <property type="evidence" value="ECO:0007669"/>
    <property type="project" value="TreeGrafter"/>
</dbReference>
<dbReference type="InterPro" id="IPR046347">
    <property type="entry name" value="bZIP_sf"/>
</dbReference>
<dbReference type="GO" id="GO:0000981">
    <property type="term" value="F:DNA-binding transcription factor activity, RNA polymerase II-specific"/>
    <property type="evidence" value="ECO:0007669"/>
    <property type="project" value="TreeGrafter"/>
</dbReference>
<evidence type="ECO:0000256" key="5">
    <source>
        <dbReference type="SAM" id="Coils"/>
    </source>
</evidence>
<dbReference type="PROSITE" id="PS00036">
    <property type="entry name" value="BZIP_BASIC"/>
    <property type="match status" value="1"/>
</dbReference>
<dbReference type="PANTHER" id="PTHR11462:SF35">
    <property type="entry name" value="TRANSCRIPTION FACTOR JRA"/>
    <property type="match status" value="1"/>
</dbReference>
<evidence type="ECO:0000256" key="2">
    <source>
        <dbReference type="ARBA" id="ARBA00023015"/>
    </source>
</evidence>
<dbReference type="Gene3D" id="1.20.5.170">
    <property type="match status" value="1"/>
</dbReference>
<feature type="domain" description="BZIP" evidence="7">
    <location>
        <begin position="383"/>
        <end position="446"/>
    </location>
</feature>
<dbReference type="InterPro" id="IPR004827">
    <property type="entry name" value="bZIP"/>
</dbReference>
<keyword evidence="2" id="KW-0805">Transcription regulation</keyword>
<comment type="caution">
    <text evidence="8">The sequence shown here is derived from an EMBL/GenBank/DDBJ whole genome shotgun (WGS) entry which is preliminary data.</text>
</comment>
<dbReference type="SUPFAM" id="SSF57959">
    <property type="entry name" value="Leucine zipper domain"/>
    <property type="match status" value="1"/>
</dbReference>
<evidence type="ECO:0000256" key="4">
    <source>
        <dbReference type="ARBA" id="ARBA00023163"/>
    </source>
</evidence>
<name>A0A4U8USS4_STECR</name>
<dbReference type="GO" id="GO:0005667">
    <property type="term" value="C:transcription regulator complex"/>
    <property type="evidence" value="ECO:0007669"/>
    <property type="project" value="TreeGrafter"/>
</dbReference>
<evidence type="ECO:0000313" key="8">
    <source>
        <dbReference type="EMBL" id="TMS35629.1"/>
    </source>
</evidence>
<proteinExistence type="inferred from homology"/>
<dbReference type="OrthoDB" id="2187714at2759"/>
<evidence type="ECO:0000256" key="1">
    <source>
        <dbReference type="ARBA" id="ARBA00006882"/>
    </source>
</evidence>
<comment type="similarity">
    <text evidence="1">Belongs to the bZIP family. Jun subfamily.</text>
</comment>
<keyword evidence="5" id="KW-0175">Coiled coil</keyword>
<dbReference type="InterPro" id="IPR050946">
    <property type="entry name" value="AP-1_TF_bZIP"/>
</dbReference>
<evidence type="ECO:0000259" key="7">
    <source>
        <dbReference type="PROSITE" id="PS50217"/>
    </source>
</evidence>
<keyword evidence="4" id="KW-0804">Transcription</keyword>
<dbReference type="STRING" id="34508.A0A4U8USS4"/>
<dbReference type="GO" id="GO:0000978">
    <property type="term" value="F:RNA polymerase II cis-regulatory region sequence-specific DNA binding"/>
    <property type="evidence" value="ECO:0007669"/>
    <property type="project" value="TreeGrafter"/>
</dbReference>
<feature type="compositionally biased region" description="Polar residues" evidence="6">
    <location>
        <begin position="320"/>
        <end position="333"/>
    </location>
</feature>
<keyword evidence="9" id="KW-1185">Reference proteome</keyword>
<organism evidence="8 9">
    <name type="scientific">Steinernema carpocapsae</name>
    <name type="common">Entomopathogenic nematode</name>
    <dbReference type="NCBI Taxonomy" id="34508"/>
    <lineage>
        <taxon>Eukaryota</taxon>
        <taxon>Metazoa</taxon>
        <taxon>Ecdysozoa</taxon>
        <taxon>Nematoda</taxon>
        <taxon>Chromadorea</taxon>
        <taxon>Rhabditida</taxon>
        <taxon>Tylenchina</taxon>
        <taxon>Panagrolaimomorpha</taxon>
        <taxon>Strongyloidoidea</taxon>
        <taxon>Steinernematidae</taxon>
        <taxon>Steinernema</taxon>
    </lineage>
</organism>
<keyword evidence="3" id="KW-0238">DNA-binding</keyword>
<dbReference type="AlphaFoldDB" id="A0A4U8USS4"/>
<dbReference type="SMART" id="SM00338">
    <property type="entry name" value="BRLZ"/>
    <property type="match status" value="1"/>
</dbReference>
<sequence>MDAAAAAAAWSLSSRLQMSAGDLPVATSASSYQQLKSMLTLDLTSESPPKKRRTVPFEIDYEKLQSQIISPLIASLQTVATPTPSKIFGPQDVSQAQAQYAQGFLDALNHVQRLNNFIPNNMPSPSLLNPALLNFSTTPTLPTNPIVPTTTCPPTTSAIKTIDASSVSSSSKTTTTTSTAPKTTASAVTLPLTKASTTVNTKASTSEIPPVPPPAPAIPTISALPPTSPTTLPTSALPASTSSCSANDIVRYIELINMQNPHHHQDSAGIMPPFFFPPVVPSSSSNAMMSNSKALPPGMPNPNMLSPQLPQLFNQIQQRDCDMPSSSGASLGMNSMFPGMAAPLPPPSSMDDGSMDGAASCSSSRSQEDLSFMNGVDLDDQERKKLERKRARNRLAATKCRQRKLEKIQELENLVSHERTRGANLLQDIENLRKSISSLENELKHHQNQGCNIVSHKP</sequence>
<dbReference type="GO" id="GO:0042127">
    <property type="term" value="P:regulation of cell population proliferation"/>
    <property type="evidence" value="ECO:0007669"/>
    <property type="project" value="TreeGrafter"/>
</dbReference>
<reference evidence="8 9" key="2">
    <citation type="journal article" date="2019" name="G3 (Bethesda)">
        <title>Hybrid Assembly of the Genome of the Entomopathogenic Nematode Steinernema carpocapsae Identifies the X-Chromosome.</title>
        <authorList>
            <person name="Serra L."/>
            <person name="Macchietto M."/>
            <person name="Macias-Munoz A."/>
            <person name="McGill C.J."/>
            <person name="Rodriguez I.M."/>
            <person name="Rodriguez B."/>
            <person name="Murad R."/>
            <person name="Mortazavi A."/>
        </authorList>
    </citation>
    <scope>NUCLEOTIDE SEQUENCE [LARGE SCALE GENOMIC DNA]</scope>
    <source>
        <strain evidence="8 9">ALL</strain>
    </source>
</reference>
<accession>A0A4U8USS4</accession>
<dbReference type="PRINTS" id="PR00043">
    <property type="entry name" value="LEUZIPPRJUN"/>
</dbReference>
<evidence type="ECO:0000256" key="6">
    <source>
        <dbReference type="SAM" id="MobiDB-lite"/>
    </source>
</evidence>
<dbReference type="EMBL" id="CM016762">
    <property type="protein sequence ID" value="TMS35629.1"/>
    <property type="molecule type" value="Genomic_DNA"/>
</dbReference>